<sequence>MERNFMTIKKLLFIFIIAVLDINLVYGSTIYRWTPSLGNSNSGTIKIVAGEIIVPDEIFKQGIYNYDLGQELSAYDPIYYDNPDIMTGGYVDMPKVAALGLAPEITFNFEVYIPHRADFGASNIDDLITGPGVDKMKVGFDGTVYSVRSSGGTLFYSSEEIFFYFNSMNFNFGDKLTGDFTLDGMSENFGFSVTESSTLTSLFSDSLNTSNGCCIGTTYGFFTDVPEPNIVWLFSIGLFSLGWIYRSSRGSIEPSFIA</sequence>
<reference evidence="1 2" key="1">
    <citation type="submission" date="2020-03" db="EMBL/GenBank/DDBJ databases">
        <authorList>
            <person name="Picone N."/>
        </authorList>
    </citation>
    <scope>NUCLEOTIDE SEQUENCE [LARGE SCALE GENOMIC DNA]</scope>
    <source>
        <strain evidence="1">NSCAC1</strain>
    </source>
</reference>
<proteinExistence type="predicted"/>
<protein>
    <recommendedName>
        <fullName evidence="3">PEP-CTERM protein-sorting domain-containing protein</fullName>
    </recommendedName>
</protein>
<gene>
    <name evidence="1" type="ORF">NSCAC_1179</name>
</gene>
<evidence type="ECO:0008006" key="3">
    <source>
        <dbReference type="Google" id="ProtNLM"/>
    </source>
</evidence>
<dbReference type="AlphaFoldDB" id="A0A7G1QB46"/>
<evidence type="ECO:0000313" key="2">
    <source>
        <dbReference type="Proteomes" id="UP000516072"/>
    </source>
</evidence>
<evidence type="ECO:0000313" key="1">
    <source>
        <dbReference type="EMBL" id="CAB1276452.1"/>
    </source>
</evidence>
<organism evidence="1 2">
    <name type="scientific">Candidatus Nitrosacidococcus tergens</name>
    <dbReference type="NCBI Taxonomy" id="553981"/>
    <lineage>
        <taxon>Bacteria</taxon>
        <taxon>Pseudomonadati</taxon>
        <taxon>Pseudomonadota</taxon>
        <taxon>Gammaproteobacteria</taxon>
        <taxon>Chromatiales</taxon>
        <taxon>Chromatiaceae</taxon>
        <taxon>Candidatus Nitrosacidococcus</taxon>
    </lineage>
</organism>
<keyword evidence="2" id="KW-1185">Reference proteome</keyword>
<dbReference type="KEGG" id="ntg:NSCAC_1179"/>
<dbReference type="Proteomes" id="UP000516072">
    <property type="component" value="Chromosome"/>
</dbReference>
<dbReference type="EMBL" id="LR778175">
    <property type="protein sequence ID" value="CAB1276452.1"/>
    <property type="molecule type" value="Genomic_DNA"/>
</dbReference>
<accession>A0A7G1QB46</accession>
<name>A0A7G1QB46_9GAMM</name>